<dbReference type="Gene3D" id="1.20.1050.60">
    <property type="entry name" value="alpha-1,2-mannosidase"/>
    <property type="match status" value="1"/>
</dbReference>
<dbReference type="FunFam" id="1.20.1050.60:FF:000001">
    <property type="entry name" value="Putative alpha-1,2-mannosidase"/>
    <property type="match status" value="1"/>
</dbReference>
<dbReference type="InterPro" id="IPR050883">
    <property type="entry name" value="PNGase"/>
</dbReference>
<organism evidence="4 5">
    <name type="scientific">Nonomuraea fuscirosea</name>
    <dbReference type="NCBI Taxonomy" id="1291556"/>
    <lineage>
        <taxon>Bacteria</taxon>
        <taxon>Bacillati</taxon>
        <taxon>Actinomycetota</taxon>
        <taxon>Actinomycetes</taxon>
        <taxon>Streptosporangiales</taxon>
        <taxon>Streptosporangiaceae</taxon>
        <taxon>Nonomuraea</taxon>
    </lineage>
</organism>
<feature type="region of interest" description="Disordered" evidence="1">
    <location>
        <begin position="1201"/>
        <end position="1242"/>
    </location>
</feature>
<dbReference type="GO" id="GO:0030246">
    <property type="term" value="F:carbohydrate binding"/>
    <property type="evidence" value="ECO:0007669"/>
    <property type="project" value="InterPro"/>
</dbReference>
<dbReference type="GO" id="GO:0005975">
    <property type="term" value="P:carbohydrate metabolic process"/>
    <property type="evidence" value="ECO:0007669"/>
    <property type="project" value="InterPro"/>
</dbReference>
<dbReference type="Pfam" id="PF07971">
    <property type="entry name" value="Glyco_hydro_92"/>
    <property type="match status" value="1"/>
</dbReference>
<dbReference type="GO" id="GO:0000224">
    <property type="term" value="F:peptide-N4-(N-acetyl-beta-glucosaminyl)asparagine amidase activity"/>
    <property type="evidence" value="ECO:0007669"/>
    <property type="project" value="TreeGrafter"/>
</dbReference>
<dbReference type="Proteomes" id="UP000238312">
    <property type="component" value="Unassembled WGS sequence"/>
</dbReference>
<keyword evidence="5" id="KW-1185">Reference proteome</keyword>
<dbReference type="Pfam" id="PF10633">
    <property type="entry name" value="NPCBM_assoc"/>
    <property type="match status" value="1"/>
</dbReference>
<gene>
    <name evidence="4" type="ORF">B0I32_12576</name>
</gene>
<dbReference type="Gene3D" id="1.20.1610.10">
    <property type="entry name" value="alpha-1,2-mannosidases domains"/>
    <property type="match status" value="1"/>
</dbReference>
<dbReference type="InterPro" id="IPR041371">
    <property type="entry name" value="GH92_N"/>
</dbReference>
<dbReference type="SUPFAM" id="SSF49785">
    <property type="entry name" value="Galactose-binding domain-like"/>
    <property type="match status" value="2"/>
</dbReference>
<dbReference type="PANTHER" id="PTHR12143">
    <property type="entry name" value="PEPTIDE N-GLYCANASE PNGASE -RELATED"/>
    <property type="match status" value="1"/>
</dbReference>
<dbReference type="Gene3D" id="2.70.98.10">
    <property type="match status" value="1"/>
</dbReference>
<reference evidence="4 5" key="1">
    <citation type="submission" date="2018-03" db="EMBL/GenBank/DDBJ databases">
        <title>Genomic Encyclopedia of Type Strains, Phase III (KMG-III): the genomes of soil and plant-associated and newly described type strains.</title>
        <authorList>
            <person name="Whitman W."/>
        </authorList>
    </citation>
    <scope>NUCLEOTIDE SEQUENCE [LARGE SCALE GENOMIC DNA]</scope>
    <source>
        <strain evidence="4 5">CGMCC 4.7104</strain>
    </source>
</reference>
<dbReference type="GO" id="GO:0005829">
    <property type="term" value="C:cytosol"/>
    <property type="evidence" value="ECO:0007669"/>
    <property type="project" value="TreeGrafter"/>
</dbReference>
<dbReference type="Gene3D" id="2.60.120.260">
    <property type="entry name" value="Galactose-binding domain-like"/>
    <property type="match status" value="2"/>
</dbReference>
<dbReference type="NCBIfam" id="TIGR01180">
    <property type="entry name" value="aman2_put"/>
    <property type="match status" value="1"/>
</dbReference>
<dbReference type="Gene3D" id="2.60.40.10">
    <property type="entry name" value="Immunoglobulins"/>
    <property type="match status" value="1"/>
</dbReference>
<dbReference type="InterPro" id="IPR018905">
    <property type="entry name" value="A-galactase_NEW3"/>
</dbReference>
<keyword evidence="2" id="KW-0732">Signal</keyword>
<feature type="region of interest" description="Disordered" evidence="1">
    <location>
        <begin position="51"/>
        <end position="129"/>
    </location>
</feature>
<comment type="caution">
    <text evidence="4">The sequence shown here is derived from an EMBL/GenBank/DDBJ whole genome shotgun (WGS) entry which is preliminary data.</text>
</comment>
<dbReference type="Gene3D" id="3.30.2080.10">
    <property type="entry name" value="GH92 mannosidase domain"/>
    <property type="match status" value="1"/>
</dbReference>
<proteinExistence type="predicted"/>
<evidence type="ECO:0000256" key="1">
    <source>
        <dbReference type="SAM" id="MobiDB-lite"/>
    </source>
</evidence>
<dbReference type="Pfam" id="PF00754">
    <property type="entry name" value="F5_F8_type_C"/>
    <property type="match status" value="1"/>
</dbReference>
<accession>A0A2T0ME73</accession>
<evidence type="ECO:0000259" key="3">
    <source>
        <dbReference type="PROSITE" id="PS50022"/>
    </source>
</evidence>
<feature type="signal peptide" evidence="2">
    <location>
        <begin position="1"/>
        <end position="46"/>
    </location>
</feature>
<protein>
    <submittedName>
        <fullName evidence="4">Putative alpha-1,2-mannosidase</fullName>
    </submittedName>
</protein>
<dbReference type="InterPro" id="IPR000421">
    <property type="entry name" value="FA58C"/>
</dbReference>
<feature type="chain" id="PRO_5039561200" evidence="2">
    <location>
        <begin position="47"/>
        <end position="1596"/>
    </location>
</feature>
<dbReference type="PANTHER" id="PTHR12143:SF43">
    <property type="entry name" value="PUTATIVE-RELATED"/>
    <property type="match status" value="1"/>
</dbReference>
<dbReference type="InterPro" id="IPR014718">
    <property type="entry name" value="GH-type_carb-bd"/>
</dbReference>
<evidence type="ECO:0000256" key="2">
    <source>
        <dbReference type="SAM" id="SignalP"/>
    </source>
</evidence>
<dbReference type="InterPro" id="IPR005887">
    <property type="entry name" value="GH92_a_mannosidase_put"/>
</dbReference>
<dbReference type="EMBL" id="PVNG01000025">
    <property type="protein sequence ID" value="PRX55856.1"/>
    <property type="molecule type" value="Genomic_DNA"/>
</dbReference>
<dbReference type="Pfam" id="PF17678">
    <property type="entry name" value="Glyco_hydro_92N"/>
    <property type="match status" value="1"/>
</dbReference>
<dbReference type="FunFam" id="3.30.2080.10:FF:000001">
    <property type="entry name" value="Alpha-1,2-mannosidase subfamily"/>
    <property type="match status" value="1"/>
</dbReference>
<dbReference type="InterPro" id="IPR012939">
    <property type="entry name" value="Glyco_hydro_92"/>
</dbReference>
<dbReference type="PROSITE" id="PS50022">
    <property type="entry name" value="FA58C_3"/>
    <property type="match status" value="1"/>
</dbReference>
<dbReference type="SUPFAM" id="SSF48208">
    <property type="entry name" value="Six-hairpin glycosidases"/>
    <property type="match status" value="1"/>
</dbReference>
<dbReference type="InterPro" id="IPR008979">
    <property type="entry name" value="Galactose-bd-like_sf"/>
</dbReference>
<sequence length="1596" mass="172102">MQIGVDNVVMFLLAAEPYERSPMKRSVLTALLSPLIALALAAPATAALTAQKGPTPIPNPGPTGTPSPGPSYSPPPDPKPAEPAAPAGEVSRAARDGQSLAKAEGAAFASSFEPGDPQPTWVNTSEKSRDITGWLPGGIEGTLSDKITAISASGENIGGGETKENLADTDAGTKWLVFAATGWVQYTLSEPVTVVHYALTSAGDVPERDPRDWELQGSPDGRTWVTLDTRTGETFGARLQRKEYRFAGTTAYPHYRLNVTRIGAGSTLQLAEWELSDGSTGPKPPSAMRTQVGNGPHGGHVSKPRAGFSGLRALQYAGGTTSAKGGRATNKVFEVDIPVTATTELSYVVFPEFTAADLRYPSTYVSVDLAFSDGTHLSGLKAVDQHGVRLAPREQGESKTLYADQWNYKLSRIGEVARGKRIKRILVAYDSPAGMAGFRGWVDDIKIVSERRRQPYEGRGEQRSGPSQYVVTTRGTHSTGGFSRGNNFPATAVPHGFNFWTPMTDASSIRWLYEYHRANNAANLPEIQAFTASHEPSPWMGDRQTFQFMPSAAEGVPDPSRTGRALAFRHEREVAQPHLYAVTFDNGLKTEIAPADHAALARFTFPGTAAKLVFDNVSNDGGLSLDVSGGVVTGHSDVRSDLSTGATRMYFYAVFDRPVTGGGKLTGQGRDDVLGYLSFDAGSARTVNMRIASSLISVEQAKKNLELEVSASDTVETVSERARRAWDAKLGVIEVEGASRDQLVTLYSNLYRLFLYPNSAFENTGTAGAPVYRHAVQSSTETPPVTRVADGKVYVNNGFWDTYRTTWPAYALLTPRAAGEMVDGFVRQYEDGGWIARWSSPGYADLMVGTSSDVAFADAYLKGITGFDPEKAYEAALKNATVAPPTRHVGRKGLSTSLFLGYTSIQSTGEAMSWAMDGYINDFGLANMAKALAGRSTGAKKARYLEEYEYFRDRARNYVHMFDPAVRFFQGRNADGSFRRKPAAYDPGLWGYDYTETNGWNMAFHAPQDGRGLANLYGGADELAAKLDAFFATQEQALSPGSYNGIIHEMTEARDVRMGQYGHSNQPSHHIAYMYDYAGQPWKTQAKVREALSRLYLGSEIGQGYPGDEDNGEMSAWQVFSALGFYPLQMGSPYYAIGSPLFEKATVRLENGRTLVIRAKGNSARNVYVQGLKVNGRPYGKTYLPHDLIAKGGELEFEMGPRPSRWGTGPDAAPPSITRDDRVPAPLRDATGPGRGTASAAGGADVSALFDDDSATRAALPAWVGYRFDGDRRVSHYTLTSGSGGPEEDPAGWVLEGSADGEKWKVLDERSGESFAWRRQTRPFKVARPGAYAHYRITFTGGTSLSEIELLAAAAPSTSPVVVEAGGAFAAPGESVTLTARVSNHADRPVTGSLTATVPQGWSVQPASADFGRLAPGASRTVEFQVAVPAAAGPGSHPVLLSAVSALGTTAERVTVTVVGDTVQFTPGTPAEEPWLLDEGGSQLDGEVHDGRARFTDGNAAAVYRFELPARVTGGTLTLDIGNQFLVEVSADGQTWRTVLREEENVRDLSNREERALDLREVRGDSRGFFLRVRDSRPQDGWGSWLARVRLDLTSG</sequence>
<dbReference type="InterPro" id="IPR008928">
    <property type="entry name" value="6-hairpin_glycosidase_sf"/>
</dbReference>
<dbReference type="InterPro" id="IPR013783">
    <property type="entry name" value="Ig-like_fold"/>
</dbReference>
<dbReference type="GO" id="GO:0006516">
    <property type="term" value="P:glycoprotein catabolic process"/>
    <property type="evidence" value="ECO:0007669"/>
    <property type="project" value="TreeGrafter"/>
</dbReference>
<feature type="domain" description="F5/8 type C" evidence="3">
    <location>
        <begin position="127"/>
        <end position="235"/>
    </location>
</feature>
<evidence type="ECO:0000313" key="4">
    <source>
        <dbReference type="EMBL" id="PRX55856.1"/>
    </source>
</evidence>
<evidence type="ECO:0000313" key="5">
    <source>
        <dbReference type="Proteomes" id="UP000238312"/>
    </source>
</evidence>
<name>A0A2T0ME73_9ACTN</name>
<feature type="compositionally biased region" description="Pro residues" evidence="1">
    <location>
        <begin position="55"/>
        <end position="83"/>
    </location>
</feature>